<protein>
    <submittedName>
        <fullName evidence="1">Uncharacterized protein</fullName>
    </submittedName>
</protein>
<name>A0A3S4J537_CITKO</name>
<accession>A0A3S4J537</accession>
<dbReference type="Proteomes" id="UP000270272">
    <property type="component" value="Chromosome"/>
</dbReference>
<gene>
    <name evidence="1" type="ORF">NCTC11075_03436</name>
</gene>
<proteinExistence type="predicted"/>
<reference evidence="1 2" key="1">
    <citation type="submission" date="2018-12" db="EMBL/GenBank/DDBJ databases">
        <authorList>
            <consortium name="Pathogen Informatics"/>
        </authorList>
    </citation>
    <scope>NUCLEOTIDE SEQUENCE [LARGE SCALE GENOMIC DNA]</scope>
    <source>
        <strain evidence="1 2">NCTC11075</strain>
    </source>
</reference>
<evidence type="ECO:0000313" key="2">
    <source>
        <dbReference type="Proteomes" id="UP000270272"/>
    </source>
</evidence>
<dbReference type="AlphaFoldDB" id="A0A3S4J537"/>
<sequence length="108" mass="12561">MLLRQGAHHTIQLFNDGARRRRFDGGANQAIHLTEQRRILRRIKLLQMTQVTLILIQRTQQRITFQMSPLPALQHARHAGLQLVAALNNAGHQPRFLLRQRSGRQLFE</sequence>
<evidence type="ECO:0000313" key="1">
    <source>
        <dbReference type="EMBL" id="VEB92418.1"/>
    </source>
</evidence>
<dbReference type="EMBL" id="LR134204">
    <property type="protein sequence ID" value="VEB92418.1"/>
    <property type="molecule type" value="Genomic_DNA"/>
</dbReference>
<organism evidence="1 2">
    <name type="scientific">Citrobacter koseri</name>
    <name type="common">Citrobacter diversus</name>
    <dbReference type="NCBI Taxonomy" id="545"/>
    <lineage>
        <taxon>Bacteria</taxon>
        <taxon>Pseudomonadati</taxon>
        <taxon>Pseudomonadota</taxon>
        <taxon>Gammaproteobacteria</taxon>
        <taxon>Enterobacterales</taxon>
        <taxon>Enterobacteriaceae</taxon>
        <taxon>Citrobacter</taxon>
    </lineage>
</organism>